<accession>A0A5J4INU1</accession>
<name>A0A5J4INU1_9FLAO</name>
<dbReference type="RefSeq" id="WP_151673325.1">
    <property type="nucleotide sequence ID" value="NZ_BKCG01000002.1"/>
</dbReference>
<dbReference type="Proteomes" id="UP000326509">
    <property type="component" value="Unassembled WGS sequence"/>
</dbReference>
<keyword evidence="2" id="KW-0732">Signal</keyword>
<dbReference type="AlphaFoldDB" id="A0A5J4INU1"/>
<feature type="compositionally biased region" description="Basic and acidic residues" evidence="1">
    <location>
        <begin position="295"/>
        <end position="306"/>
    </location>
</feature>
<dbReference type="OrthoDB" id="1421312at2"/>
<proteinExistence type="predicted"/>
<protein>
    <recommendedName>
        <fullName evidence="5">MetA-pathway of phenol degradation</fullName>
    </recommendedName>
</protein>
<evidence type="ECO:0008006" key="5">
    <source>
        <dbReference type="Google" id="ProtNLM"/>
    </source>
</evidence>
<feature type="chain" id="PRO_5023945261" description="MetA-pathway of phenol degradation" evidence="2">
    <location>
        <begin position="21"/>
        <end position="343"/>
    </location>
</feature>
<comment type="caution">
    <text evidence="3">The sequence shown here is derived from an EMBL/GenBank/DDBJ whole genome shotgun (WGS) entry which is preliminary data.</text>
</comment>
<dbReference type="Pfam" id="PF13557">
    <property type="entry name" value="Phenol_MetA_deg"/>
    <property type="match status" value="1"/>
</dbReference>
<feature type="compositionally biased region" description="Acidic residues" evidence="1">
    <location>
        <begin position="333"/>
        <end position="343"/>
    </location>
</feature>
<keyword evidence="4" id="KW-1185">Reference proteome</keyword>
<evidence type="ECO:0000256" key="1">
    <source>
        <dbReference type="SAM" id="MobiDB-lite"/>
    </source>
</evidence>
<evidence type="ECO:0000313" key="3">
    <source>
        <dbReference type="EMBL" id="GER59235.1"/>
    </source>
</evidence>
<reference evidence="3 4" key="1">
    <citation type="submission" date="2019-08" db="EMBL/GenBank/DDBJ databases">
        <title>Draft genome sequence of Ulvibacter marinus type strain NBRC 109484.</title>
        <authorList>
            <person name="Kawano K."/>
            <person name="Ushijima N."/>
            <person name="Kihara M."/>
            <person name="Itoh H."/>
        </authorList>
    </citation>
    <scope>NUCLEOTIDE SEQUENCE [LARGE SCALE GENOMIC DNA]</scope>
    <source>
        <strain evidence="3 4">NBRC 109484</strain>
    </source>
</reference>
<dbReference type="InterPro" id="IPR025737">
    <property type="entry name" value="FApF"/>
</dbReference>
<feature type="region of interest" description="Disordered" evidence="1">
    <location>
        <begin position="295"/>
        <end position="343"/>
    </location>
</feature>
<gene>
    <name evidence="3" type="ORF">ULMA_13430</name>
</gene>
<dbReference type="EMBL" id="BKCG01000002">
    <property type="protein sequence ID" value="GER59235.1"/>
    <property type="molecule type" value="Genomic_DNA"/>
</dbReference>
<feature type="signal peptide" evidence="2">
    <location>
        <begin position="1"/>
        <end position="20"/>
    </location>
</feature>
<evidence type="ECO:0000313" key="4">
    <source>
        <dbReference type="Proteomes" id="UP000326509"/>
    </source>
</evidence>
<evidence type="ECO:0000256" key="2">
    <source>
        <dbReference type="SAM" id="SignalP"/>
    </source>
</evidence>
<organism evidence="3 4">
    <name type="scientific">Patiriisocius marinus</name>
    <dbReference type="NCBI Taxonomy" id="1397112"/>
    <lineage>
        <taxon>Bacteria</taxon>
        <taxon>Pseudomonadati</taxon>
        <taxon>Bacteroidota</taxon>
        <taxon>Flavobacteriia</taxon>
        <taxon>Flavobacteriales</taxon>
        <taxon>Flavobacteriaceae</taxon>
        <taxon>Patiriisocius</taxon>
    </lineage>
</organism>
<sequence>MKTNNLLSLLLLLCTAIATAQYTETINNNRPGGSQGAFSVGTNVLQFEGGFGLGSEEHRLLETETSAFAIDYAVRYGFWREELEVSLIGEYQSNSVTDNRGAIPIDYKESNFRSNTLGAKYLVYDPYRKRDLQGPNLYSWKANNSFQWRDLIPAVSIYAGANFDFDDNPFTPEDELTISPKIVLATQNNFKGGFVFVTNIIADRVSTPTPTYGYILTLTHTLTDWFSIFVENQGFKSDFYADQLLRGGVAALVSKDFQVDVSGLYSLKDTPSRAYVRVGVSYRLDFHGEDEFLEEKGKAGREIRRAEKNKKKGKKDEVKEKKKKEKRRKDGFEGEDDDDGGKK</sequence>